<name>A0AAD1XVV1_EUPCR</name>
<dbReference type="AlphaFoldDB" id="A0AAD1XVV1"/>
<gene>
    <name evidence="1" type="ORF">ECRASSUSDP1_LOCUS20911</name>
</gene>
<protein>
    <submittedName>
        <fullName evidence="1">Uncharacterized protein</fullName>
    </submittedName>
</protein>
<reference evidence="1" key="1">
    <citation type="submission" date="2023-07" db="EMBL/GenBank/DDBJ databases">
        <authorList>
            <consortium name="AG Swart"/>
            <person name="Singh M."/>
            <person name="Singh A."/>
            <person name="Seah K."/>
            <person name="Emmerich C."/>
        </authorList>
    </citation>
    <scope>NUCLEOTIDE SEQUENCE</scope>
    <source>
        <strain evidence="1">DP1</strain>
    </source>
</reference>
<proteinExistence type="predicted"/>
<dbReference type="Proteomes" id="UP001295684">
    <property type="component" value="Unassembled WGS sequence"/>
</dbReference>
<sequence>MKTVRNRQDRREGSNNLDVLRQALLISTSHSNSGNFLKFKNEKKIQNFTIEQPLKKREIPQEPTKLRNILKQNTYLENKTKIRKASNDSKNKDCLRVYHHIPKSRDNKKKFQQILPVPGRSLKASFDTLPSLNTLTKCLRIRTKESDDMISEITQRVQDKICSSSKIALFKIFS</sequence>
<keyword evidence="2" id="KW-1185">Reference proteome</keyword>
<comment type="caution">
    <text evidence="1">The sequence shown here is derived from an EMBL/GenBank/DDBJ whole genome shotgun (WGS) entry which is preliminary data.</text>
</comment>
<evidence type="ECO:0000313" key="1">
    <source>
        <dbReference type="EMBL" id="CAI2379501.1"/>
    </source>
</evidence>
<evidence type="ECO:0000313" key="2">
    <source>
        <dbReference type="Proteomes" id="UP001295684"/>
    </source>
</evidence>
<organism evidence="1 2">
    <name type="scientific">Euplotes crassus</name>
    <dbReference type="NCBI Taxonomy" id="5936"/>
    <lineage>
        <taxon>Eukaryota</taxon>
        <taxon>Sar</taxon>
        <taxon>Alveolata</taxon>
        <taxon>Ciliophora</taxon>
        <taxon>Intramacronucleata</taxon>
        <taxon>Spirotrichea</taxon>
        <taxon>Hypotrichia</taxon>
        <taxon>Euplotida</taxon>
        <taxon>Euplotidae</taxon>
        <taxon>Moneuplotes</taxon>
    </lineage>
</organism>
<accession>A0AAD1XVV1</accession>
<dbReference type="EMBL" id="CAMPGE010021350">
    <property type="protein sequence ID" value="CAI2379501.1"/>
    <property type="molecule type" value="Genomic_DNA"/>
</dbReference>